<sequence length="156" mass="17163">MVWSTGGDDVCFVFGGRESRLSKMTVMPFYKANSFLLKLGGMQHREEHADRWGQFELDERTPLKARCVNVDCCRKERPAVGQRCSTSGQFVLLKVTVSQVATFVEIMRWAARLSGFSPSVSTRTAKRPAGQSGQPIVTERALAFCSGLPATLGTSP</sequence>
<dbReference type="EMBL" id="JYDT01000044">
    <property type="protein sequence ID" value="KRY88235.1"/>
    <property type="molecule type" value="Genomic_DNA"/>
</dbReference>
<name>A0A0V1FQA9_TRIPS</name>
<protein>
    <submittedName>
        <fullName evidence="1">Uncharacterized protein</fullName>
    </submittedName>
</protein>
<proteinExistence type="predicted"/>
<accession>A0A0V1FQA9</accession>
<comment type="caution">
    <text evidence="1">The sequence shown here is derived from an EMBL/GenBank/DDBJ whole genome shotgun (WGS) entry which is preliminary data.</text>
</comment>
<organism evidence="1 2">
    <name type="scientific">Trichinella pseudospiralis</name>
    <name type="common">Parasitic roundworm</name>
    <dbReference type="NCBI Taxonomy" id="6337"/>
    <lineage>
        <taxon>Eukaryota</taxon>
        <taxon>Metazoa</taxon>
        <taxon>Ecdysozoa</taxon>
        <taxon>Nematoda</taxon>
        <taxon>Enoplea</taxon>
        <taxon>Dorylaimia</taxon>
        <taxon>Trichinellida</taxon>
        <taxon>Trichinellidae</taxon>
        <taxon>Trichinella</taxon>
    </lineage>
</organism>
<keyword evidence="2" id="KW-1185">Reference proteome</keyword>
<gene>
    <name evidence="1" type="ORF">T4D_1744</name>
</gene>
<evidence type="ECO:0000313" key="1">
    <source>
        <dbReference type="EMBL" id="KRY88235.1"/>
    </source>
</evidence>
<evidence type="ECO:0000313" key="2">
    <source>
        <dbReference type="Proteomes" id="UP000054995"/>
    </source>
</evidence>
<dbReference type="Proteomes" id="UP000054995">
    <property type="component" value="Unassembled WGS sequence"/>
</dbReference>
<dbReference type="AlphaFoldDB" id="A0A0V1FQA9"/>
<reference evidence="1 2" key="1">
    <citation type="submission" date="2015-01" db="EMBL/GenBank/DDBJ databases">
        <title>Evolution of Trichinella species and genotypes.</title>
        <authorList>
            <person name="Korhonen P.K."/>
            <person name="Edoardo P."/>
            <person name="Giuseppe L.R."/>
            <person name="Gasser R.B."/>
        </authorList>
    </citation>
    <scope>NUCLEOTIDE SEQUENCE [LARGE SCALE GENOMIC DNA]</scope>
    <source>
        <strain evidence="1">ISS470</strain>
    </source>
</reference>
<dbReference type="OrthoDB" id="5914099at2759"/>